<comment type="caution">
    <text evidence="1">The sequence shown here is derived from an EMBL/GenBank/DDBJ whole genome shotgun (WGS) entry which is preliminary data.</text>
</comment>
<name>A0A8S9V6V6_PHYIN</name>
<sequence length="126" mass="13600">MASDQLQVRSGGRDKVTTVAATALWCLSVTGCRQAAWELGQSPSRKQWQESDRKGRTCRHGGWVGCELADFGVGELSSTLTATMSAEALSGDMASVVWRKVKQRASVSFGPQLLASIKQCTKCTFN</sequence>
<dbReference type="Proteomes" id="UP000704712">
    <property type="component" value="Unassembled WGS sequence"/>
</dbReference>
<evidence type="ECO:0000313" key="1">
    <source>
        <dbReference type="EMBL" id="KAF4147877.1"/>
    </source>
</evidence>
<gene>
    <name evidence="1" type="ORF">GN958_ATG02943</name>
</gene>
<proteinExistence type="predicted"/>
<organism evidence="1 2">
    <name type="scientific">Phytophthora infestans</name>
    <name type="common">Potato late blight agent</name>
    <name type="synonym">Botrytis infestans</name>
    <dbReference type="NCBI Taxonomy" id="4787"/>
    <lineage>
        <taxon>Eukaryota</taxon>
        <taxon>Sar</taxon>
        <taxon>Stramenopiles</taxon>
        <taxon>Oomycota</taxon>
        <taxon>Peronosporomycetes</taxon>
        <taxon>Peronosporales</taxon>
        <taxon>Peronosporaceae</taxon>
        <taxon>Phytophthora</taxon>
    </lineage>
</organism>
<dbReference type="EMBL" id="JAACNO010000397">
    <property type="protein sequence ID" value="KAF4147877.1"/>
    <property type="molecule type" value="Genomic_DNA"/>
</dbReference>
<accession>A0A8S9V6V6</accession>
<reference evidence="1" key="1">
    <citation type="submission" date="2020-03" db="EMBL/GenBank/DDBJ databases">
        <title>Hybrid Assembly of Korean Phytophthora infestans isolates.</title>
        <authorList>
            <person name="Prokchorchik M."/>
            <person name="Lee Y."/>
            <person name="Seo J."/>
            <person name="Cho J.-H."/>
            <person name="Park Y.-E."/>
            <person name="Jang D.-C."/>
            <person name="Im J.-S."/>
            <person name="Choi J.-G."/>
            <person name="Park H.-J."/>
            <person name="Lee G.-B."/>
            <person name="Lee Y.-G."/>
            <person name="Hong S.-Y."/>
            <person name="Cho K."/>
            <person name="Sohn K.H."/>
        </authorList>
    </citation>
    <scope>NUCLEOTIDE SEQUENCE</scope>
    <source>
        <strain evidence="1">KR_2_A2</strain>
    </source>
</reference>
<evidence type="ECO:0000313" key="2">
    <source>
        <dbReference type="Proteomes" id="UP000704712"/>
    </source>
</evidence>
<dbReference type="AlphaFoldDB" id="A0A8S9V6V6"/>
<protein>
    <submittedName>
        <fullName evidence="1">Uncharacterized protein</fullName>
    </submittedName>
</protein>